<reference evidence="1" key="1">
    <citation type="thesis" date="2020" institute="ProQuest LLC" country="789 East Eisenhower Parkway, Ann Arbor, MI, USA">
        <title>Comparative Genomics and Chromosome Evolution.</title>
        <authorList>
            <person name="Mudd A.B."/>
        </authorList>
    </citation>
    <scope>NUCLEOTIDE SEQUENCE</scope>
    <source>
        <strain evidence="1">HN-11 Male</strain>
        <tissue evidence="1">Kidney and liver</tissue>
    </source>
</reference>
<evidence type="ECO:0000313" key="2">
    <source>
        <dbReference type="Proteomes" id="UP000770717"/>
    </source>
</evidence>
<evidence type="ECO:0000313" key="1">
    <source>
        <dbReference type="EMBL" id="KAG9477647.1"/>
    </source>
</evidence>
<dbReference type="Proteomes" id="UP000770717">
    <property type="component" value="Unassembled WGS sequence"/>
</dbReference>
<dbReference type="EMBL" id="WNTK01000009">
    <property type="protein sequence ID" value="KAG9477647.1"/>
    <property type="molecule type" value="Genomic_DNA"/>
</dbReference>
<proteinExistence type="predicted"/>
<comment type="caution">
    <text evidence="1">The sequence shown here is derived from an EMBL/GenBank/DDBJ whole genome shotgun (WGS) entry which is preliminary data.</text>
</comment>
<gene>
    <name evidence="1" type="ORF">GDO78_012913</name>
</gene>
<name>A0A8J6EX37_ELECQ</name>
<dbReference type="AlphaFoldDB" id="A0A8J6EX37"/>
<keyword evidence="2" id="KW-1185">Reference proteome</keyword>
<organism evidence="1 2">
    <name type="scientific">Eleutherodactylus coqui</name>
    <name type="common">Puerto Rican coqui</name>
    <dbReference type="NCBI Taxonomy" id="57060"/>
    <lineage>
        <taxon>Eukaryota</taxon>
        <taxon>Metazoa</taxon>
        <taxon>Chordata</taxon>
        <taxon>Craniata</taxon>
        <taxon>Vertebrata</taxon>
        <taxon>Euteleostomi</taxon>
        <taxon>Amphibia</taxon>
        <taxon>Batrachia</taxon>
        <taxon>Anura</taxon>
        <taxon>Neobatrachia</taxon>
        <taxon>Hyloidea</taxon>
        <taxon>Eleutherodactylidae</taxon>
        <taxon>Eleutherodactylinae</taxon>
        <taxon>Eleutherodactylus</taxon>
        <taxon>Eleutherodactylus</taxon>
    </lineage>
</organism>
<protein>
    <submittedName>
        <fullName evidence="1">Uncharacterized protein</fullName>
    </submittedName>
</protein>
<sequence length="90" mass="10126">MFPSTVAPNIQFIEVQSHQQNADSHISLPAAESPTEGGSRVCFLGSIHILFLAPSRRSSSGIIVKRLKWRRASLHFSRFPFIYGIRCLKE</sequence>
<accession>A0A8J6EX37</accession>